<protein>
    <submittedName>
        <fullName evidence="1">Uncharacterized protein</fullName>
    </submittedName>
</protein>
<proteinExistence type="predicted"/>
<dbReference type="AlphaFoldDB" id="A0A081N8F3"/>
<dbReference type="EMBL" id="JOKG01000002">
    <property type="protein sequence ID" value="KEQ14726.1"/>
    <property type="molecule type" value="Genomic_DNA"/>
</dbReference>
<name>A0A081N8F3_9GAMM</name>
<evidence type="ECO:0000313" key="1">
    <source>
        <dbReference type="EMBL" id="KEQ14726.1"/>
    </source>
</evidence>
<gene>
    <name evidence="1" type="ORF">GZ77_10495</name>
</gene>
<comment type="caution">
    <text evidence="1">The sequence shown here is derived from an EMBL/GenBank/DDBJ whole genome shotgun (WGS) entry which is preliminary data.</text>
</comment>
<organism evidence="1 2">
    <name type="scientific">Endozoicomonas montiporae</name>
    <dbReference type="NCBI Taxonomy" id="1027273"/>
    <lineage>
        <taxon>Bacteria</taxon>
        <taxon>Pseudomonadati</taxon>
        <taxon>Pseudomonadota</taxon>
        <taxon>Gammaproteobacteria</taxon>
        <taxon>Oceanospirillales</taxon>
        <taxon>Endozoicomonadaceae</taxon>
        <taxon>Endozoicomonas</taxon>
    </lineage>
</organism>
<evidence type="ECO:0000313" key="2">
    <source>
        <dbReference type="Proteomes" id="UP000028006"/>
    </source>
</evidence>
<keyword evidence="2" id="KW-1185">Reference proteome</keyword>
<sequence length="164" mass="18266">MIDVYYLLWRVAQHINDPGLSRALSANAIILNRFLNQGGVNFNQLNQQIAEREALLGSLGHLQQALSNGDVDGSIAEMLTQFVFDDLYNSVHATALNAFTQQLTAGNSNAQATRTLTFLYEIAQVVSERFNGSYSVNGNNLAYARSRAWYFLFHQLGYGERSPT</sequence>
<dbReference type="RefSeq" id="WP_034874756.1">
    <property type="nucleotide sequence ID" value="NZ_JOKG01000002.1"/>
</dbReference>
<accession>A0A081N8F3</accession>
<reference evidence="1 2" key="1">
    <citation type="submission" date="2014-06" db="EMBL/GenBank/DDBJ databases">
        <title>Whole Genome Sequences of Three Symbiotic Endozoicomonas Bacteria.</title>
        <authorList>
            <person name="Neave M.J."/>
            <person name="Apprill A."/>
            <person name="Voolstra C.R."/>
        </authorList>
    </citation>
    <scope>NUCLEOTIDE SEQUENCE [LARGE SCALE GENOMIC DNA]</scope>
    <source>
        <strain evidence="1 2">LMG 24815</strain>
    </source>
</reference>
<dbReference type="Proteomes" id="UP000028006">
    <property type="component" value="Unassembled WGS sequence"/>
</dbReference>